<organism evidence="1 2">
    <name type="scientific">Candidatus Uhrbacteria bacterium CG10_big_fil_rev_8_21_14_0_10_48_11</name>
    <dbReference type="NCBI Taxonomy" id="1975037"/>
    <lineage>
        <taxon>Bacteria</taxon>
        <taxon>Candidatus Uhriibacteriota</taxon>
    </lineage>
</organism>
<reference evidence="1 2" key="1">
    <citation type="submission" date="2017-09" db="EMBL/GenBank/DDBJ databases">
        <title>Depth-based differentiation of microbial function through sediment-hosted aquifers and enrichment of novel symbionts in the deep terrestrial subsurface.</title>
        <authorList>
            <person name="Probst A.J."/>
            <person name="Ladd B."/>
            <person name="Jarett J.K."/>
            <person name="Geller-Mcgrath D.E."/>
            <person name="Sieber C.M."/>
            <person name="Emerson J.B."/>
            <person name="Anantharaman K."/>
            <person name="Thomas B.C."/>
            <person name="Malmstrom R."/>
            <person name="Stieglmeier M."/>
            <person name="Klingl A."/>
            <person name="Woyke T."/>
            <person name="Ryan C.M."/>
            <person name="Banfield J.F."/>
        </authorList>
    </citation>
    <scope>NUCLEOTIDE SEQUENCE [LARGE SCALE GENOMIC DNA]</scope>
    <source>
        <strain evidence="1">CG10_big_fil_rev_8_21_14_0_10_48_11</strain>
    </source>
</reference>
<dbReference type="EMBL" id="PFET01000005">
    <property type="protein sequence ID" value="PJE76165.1"/>
    <property type="molecule type" value="Genomic_DNA"/>
</dbReference>
<dbReference type="AlphaFoldDB" id="A0A2M8LFG1"/>
<gene>
    <name evidence="1" type="ORF">COV04_01385</name>
</gene>
<proteinExistence type="predicted"/>
<evidence type="ECO:0000313" key="2">
    <source>
        <dbReference type="Proteomes" id="UP000231152"/>
    </source>
</evidence>
<accession>A0A2M8LFG1</accession>
<protein>
    <submittedName>
        <fullName evidence="1">Uncharacterized protein</fullName>
    </submittedName>
</protein>
<name>A0A2M8LFG1_9BACT</name>
<comment type="caution">
    <text evidence="1">The sequence shown here is derived from an EMBL/GenBank/DDBJ whole genome shotgun (WGS) entry which is preliminary data.</text>
</comment>
<evidence type="ECO:0000313" key="1">
    <source>
        <dbReference type="EMBL" id="PJE76165.1"/>
    </source>
</evidence>
<sequence>MGKPKGGKDEEVIFRGGFRFGFGSGMRVCTAAPAKGGDCGVAQRDDYNDARGASMEEGSPKLSGIDWRLCQSM</sequence>
<dbReference type="Proteomes" id="UP000231152">
    <property type="component" value="Unassembled WGS sequence"/>
</dbReference>